<gene>
    <name evidence="7" type="ORF">ACFQZW_04435</name>
</gene>
<dbReference type="InterPro" id="IPR014327">
    <property type="entry name" value="RNA_pol_sigma70_bacteroid"/>
</dbReference>
<proteinExistence type="inferred from homology"/>
<dbReference type="InterPro" id="IPR007627">
    <property type="entry name" value="RNA_pol_sigma70_r2"/>
</dbReference>
<dbReference type="Pfam" id="PF08281">
    <property type="entry name" value="Sigma70_r4_2"/>
    <property type="match status" value="1"/>
</dbReference>
<evidence type="ECO:0000313" key="8">
    <source>
        <dbReference type="Proteomes" id="UP001597032"/>
    </source>
</evidence>
<keyword evidence="2" id="KW-0805">Transcription regulation</keyword>
<keyword evidence="4" id="KW-0804">Transcription</keyword>
<keyword evidence="8" id="KW-1185">Reference proteome</keyword>
<evidence type="ECO:0000259" key="6">
    <source>
        <dbReference type="Pfam" id="PF08281"/>
    </source>
</evidence>
<feature type="domain" description="RNA polymerase sigma-70 region 2" evidence="5">
    <location>
        <begin position="28"/>
        <end position="92"/>
    </location>
</feature>
<comment type="caution">
    <text evidence="7">The sequence shown here is derived from an EMBL/GenBank/DDBJ whole genome shotgun (WGS) entry which is preliminary data.</text>
</comment>
<dbReference type="CDD" id="cd06171">
    <property type="entry name" value="Sigma70_r4"/>
    <property type="match status" value="1"/>
</dbReference>
<evidence type="ECO:0000256" key="1">
    <source>
        <dbReference type="ARBA" id="ARBA00010641"/>
    </source>
</evidence>
<sequence length="197" mass="23183">MANKNINTEDNLLVKQLSRGDQKAFESLYNKYRDDIYAFSYSLLKSKHNAEEILQDVYLQIWQNKHKLNPKLSFKSFIFTCARNASLNFLKRAINEKSLKESIFYKTSNLSNNILDKLLNDEYEVLRLKAIKELPPKRKIIFLMSREEGKSYEEISAELNISISTVKNQMSKALDSIRDFLQLNTDLTFFIILYFIK</sequence>
<dbReference type="InterPro" id="IPR013324">
    <property type="entry name" value="RNA_pol_sigma_r3/r4-like"/>
</dbReference>
<dbReference type="SUPFAM" id="SSF88946">
    <property type="entry name" value="Sigma2 domain of RNA polymerase sigma factors"/>
    <property type="match status" value="1"/>
</dbReference>
<accession>A0ABW2Z4V6</accession>
<dbReference type="InterPro" id="IPR013249">
    <property type="entry name" value="RNA_pol_sigma70_r4_t2"/>
</dbReference>
<dbReference type="InterPro" id="IPR036388">
    <property type="entry name" value="WH-like_DNA-bd_sf"/>
</dbReference>
<keyword evidence="3" id="KW-0731">Sigma factor</keyword>
<dbReference type="SUPFAM" id="SSF88659">
    <property type="entry name" value="Sigma3 and sigma4 domains of RNA polymerase sigma factors"/>
    <property type="match status" value="1"/>
</dbReference>
<name>A0ABW2Z4V6_9FLAO</name>
<protein>
    <submittedName>
        <fullName evidence="7">RNA polymerase sigma factor</fullName>
    </submittedName>
</protein>
<dbReference type="NCBIfam" id="TIGR02937">
    <property type="entry name" value="sigma70-ECF"/>
    <property type="match status" value="1"/>
</dbReference>
<dbReference type="NCBIfam" id="TIGR02985">
    <property type="entry name" value="Sig70_bacteroi1"/>
    <property type="match status" value="1"/>
</dbReference>
<dbReference type="Gene3D" id="1.10.10.10">
    <property type="entry name" value="Winged helix-like DNA-binding domain superfamily/Winged helix DNA-binding domain"/>
    <property type="match status" value="1"/>
</dbReference>
<dbReference type="InterPro" id="IPR039425">
    <property type="entry name" value="RNA_pol_sigma-70-like"/>
</dbReference>
<evidence type="ECO:0000256" key="3">
    <source>
        <dbReference type="ARBA" id="ARBA00023082"/>
    </source>
</evidence>
<dbReference type="PANTHER" id="PTHR43133">
    <property type="entry name" value="RNA POLYMERASE ECF-TYPE SIGMA FACTO"/>
    <property type="match status" value="1"/>
</dbReference>
<reference evidence="8" key="1">
    <citation type="journal article" date="2019" name="Int. J. Syst. Evol. Microbiol.">
        <title>The Global Catalogue of Microorganisms (GCM) 10K type strain sequencing project: providing services to taxonomists for standard genome sequencing and annotation.</title>
        <authorList>
            <consortium name="The Broad Institute Genomics Platform"/>
            <consortium name="The Broad Institute Genome Sequencing Center for Infectious Disease"/>
            <person name="Wu L."/>
            <person name="Ma J."/>
        </authorList>
    </citation>
    <scope>NUCLEOTIDE SEQUENCE [LARGE SCALE GENOMIC DNA]</scope>
    <source>
        <strain evidence="8">CCUG 60022</strain>
    </source>
</reference>
<dbReference type="EMBL" id="JBHTIC010000005">
    <property type="protein sequence ID" value="MFD0761319.1"/>
    <property type="molecule type" value="Genomic_DNA"/>
</dbReference>
<dbReference type="Gene3D" id="1.10.1740.10">
    <property type="match status" value="1"/>
</dbReference>
<evidence type="ECO:0000256" key="2">
    <source>
        <dbReference type="ARBA" id="ARBA00023015"/>
    </source>
</evidence>
<dbReference type="RefSeq" id="WP_386781562.1">
    <property type="nucleotide sequence ID" value="NZ_JBHTIC010000005.1"/>
</dbReference>
<feature type="domain" description="RNA polymerase sigma factor 70 region 4 type 2" evidence="6">
    <location>
        <begin position="129"/>
        <end position="174"/>
    </location>
</feature>
<dbReference type="InterPro" id="IPR014284">
    <property type="entry name" value="RNA_pol_sigma-70_dom"/>
</dbReference>
<evidence type="ECO:0000313" key="7">
    <source>
        <dbReference type="EMBL" id="MFD0761319.1"/>
    </source>
</evidence>
<dbReference type="PANTHER" id="PTHR43133:SF46">
    <property type="entry name" value="RNA POLYMERASE SIGMA-70 FACTOR ECF SUBFAMILY"/>
    <property type="match status" value="1"/>
</dbReference>
<dbReference type="Pfam" id="PF04542">
    <property type="entry name" value="Sigma70_r2"/>
    <property type="match status" value="1"/>
</dbReference>
<dbReference type="Proteomes" id="UP001597032">
    <property type="component" value="Unassembled WGS sequence"/>
</dbReference>
<evidence type="ECO:0000256" key="4">
    <source>
        <dbReference type="ARBA" id="ARBA00023163"/>
    </source>
</evidence>
<evidence type="ECO:0000259" key="5">
    <source>
        <dbReference type="Pfam" id="PF04542"/>
    </source>
</evidence>
<comment type="similarity">
    <text evidence="1">Belongs to the sigma-70 factor family. ECF subfamily.</text>
</comment>
<organism evidence="7 8">
    <name type="scientific">Lutibacter aestuarii</name>
    <dbReference type="NCBI Taxonomy" id="861111"/>
    <lineage>
        <taxon>Bacteria</taxon>
        <taxon>Pseudomonadati</taxon>
        <taxon>Bacteroidota</taxon>
        <taxon>Flavobacteriia</taxon>
        <taxon>Flavobacteriales</taxon>
        <taxon>Flavobacteriaceae</taxon>
        <taxon>Lutibacter</taxon>
    </lineage>
</organism>
<dbReference type="InterPro" id="IPR013325">
    <property type="entry name" value="RNA_pol_sigma_r2"/>
</dbReference>